<dbReference type="EMBL" id="MN739508">
    <property type="protein sequence ID" value="QHT09141.1"/>
    <property type="molecule type" value="Genomic_DNA"/>
</dbReference>
<evidence type="ECO:0000313" key="1">
    <source>
        <dbReference type="EMBL" id="QHT09141.1"/>
    </source>
</evidence>
<protein>
    <submittedName>
        <fullName evidence="1">Uncharacterized protein</fullName>
    </submittedName>
</protein>
<dbReference type="InterPro" id="IPR029021">
    <property type="entry name" value="Prot-tyrosine_phosphatase-like"/>
</dbReference>
<dbReference type="SUPFAM" id="SSF52799">
    <property type="entry name" value="(Phosphotyrosine protein) phosphatases II"/>
    <property type="match status" value="1"/>
</dbReference>
<organism evidence="1">
    <name type="scientific">viral metagenome</name>
    <dbReference type="NCBI Taxonomy" id="1070528"/>
    <lineage>
        <taxon>unclassified sequences</taxon>
        <taxon>metagenomes</taxon>
        <taxon>organismal metagenomes</taxon>
    </lineage>
</organism>
<sequence>MITEIVSGLYIGDSDTLLDKEIYKTYNIDIVINLTTSYQFLDINVQKIKFPIKNFIDYKDRYKKLLVYIYKNFVNYNILICSEEQYQTLTAALFLIEYGKIPDYDVKCVLTNKNDKLVLDYDLSIFKK</sequence>
<dbReference type="AlphaFoldDB" id="A0A6C0CXV3"/>
<proteinExistence type="predicted"/>
<reference evidence="1" key="1">
    <citation type="journal article" date="2020" name="Nature">
        <title>Giant virus diversity and host interactions through global metagenomics.</title>
        <authorList>
            <person name="Schulz F."/>
            <person name="Roux S."/>
            <person name="Paez-Espino D."/>
            <person name="Jungbluth S."/>
            <person name="Walsh D.A."/>
            <person name="Denef V.J."/>
            <person name="McMahon K.D."/>
            <person name="Konstantinidis K.T."/>
            <person name="Eloe-Fadrosh E.A."/>
            <person name="Kyrpides N.C."/>
            <person name="Woyke T."/>
        </authorList>
    </citation>
    <scope>NUCLEOTIDE SEQUENCE</scope>
    <source>
        <strain evidence="1">GVMAG-M-3300023110-24</strain>
    </source>
</reference>
<name>A0A6C0CXV3_9ZZZZ</name>
<accession>A0A6C0CXV3</accession>